<dbReference type="STRING" id="3775.A0A1Q3AP62"/>
<evidence type="ECO:0000256" key="4">
    <source>
        <dbReference type="ARBA" id="ARBA00023239"/>
    </source>
</evidence>
<evidence type="ECO:0000313" key="7">
    <source>
        <dbReference type="EMBL" id="GAV57484.1"/>
    </source>
</evidence>
<dbReference type="Pfam" id="PF02737">
    <property type="entry name" value="3HCDH_N"/>
    <property type="match status" value="1"/>
</dbReference>
<dbReference type="GO" id="GO:0016853">
    <property type="term" value="F:isomerase activity"/>
    <property type="evidence" value="ECO:0007669"/>
    <property type="project" value="UniProtKB-KW"/>
</dbReference>
<dbReference type="CDD" id="cd06558">
    <property type="entry name" value="crotonase-like"/>
    <property type="match status" value="1"/>
</dbReference>
<dbReference type="SUPFAM" id="SSF52096">
    <property type="entry name" value="ClpP/crotonase"/>
    <property type="match status" value="1"/>
</dbReference>
<dbReference type="SUPFAM" id="SSF51735">
    <property type="entry name" value="NAD(P)-binding Rossmann-fold domains"/>
    <property type="match status" value="1"/>
</dbReference>
<dbReference type="InterPro" id="IPR029045">
    <property type="entry name" value="ClpP/crotonase-like_dom_sf"/>
</dbReference>
<dbReference type="PANTHER" id="PTHR23309:SF9">
    <property type="entry name" value="PEROXISOMAL FATTY ACID BETA-OXIDATION MULTIFUNCTIONAL PROTEIN MFP2"/>
    <property type="match status" value="1"/>
</dbReference>
<evidence type="ECO:0000256" key="5">
    <source>
        <dbReference type="ARBA" id="ARBA00023268"/>
    </source>
</evidence>
<accession>A0A1Q3AP62</accession>
<dbReference type="Proteomes" id="UP000187406">
    <property type="component" value="Unassembled WGS sequence"/>
</dbReference>
<dbReference type="FunFam" id="3.40.50.720:FF:000009">
    <property type="entry name" value="Fatty oxidation complex, alpha subunit"/>
    <property type="match status" value="1"/>
</dbReference>
<dbReference type="GO" id="GO:0016829">
    <property type="term" value="F:lyase activity"/>
    <property type="evidence" value="ECO:0007669"/>
    <property type="project" value="UniProtKB-KW"/>
</dbReference>
<comment type="pathway">
    <text evidence="1">Lipid metabolism; fatty acid beta-oxidation.</text>
</comment>
<evidence type="ECO:0000313" key="8">
    <source>
        <dbReference type="Proteomes" id="UP000187406"/>
    </source>
</evidence>
<keyword evidence="8" id="KW-1185">Reference proteome</keyword>
<feature type="non-terminal residue" evidence="7">
    <location>
        <position position="1"/>
    </location>
</feature>
<dbReference type="AlphaFoldDB" id="A0A1Q3AP62"/>
<dbReference type="GO" id="GO:0070403">
    <property type="term" value="F:NAD+ binding"/>
    <property type="evidence" value="ECO:0007669"/>
    <property type="project" value="InterPro"/>
</dbReference>
<dbReference type="InterPro" id="IPR001753">
    <property type="entry name" value="Enoyl-CoA_hydra/iso"/>
</dbReference>
<dbReference type="EMBL" id="BDDD01000033">
    <property type="protein sequence ID" value="GAV57484.1"/>
    <property type="molecule type" value="Genomic_DNA"/>
</dbReference>
<keyword evidence="3" id="KW-0413">Isomerase</keyword>
<evidence type="ECO:0000256" key="2">
    <source>
        <dbReference type="ARBA" id="ARBA00023002"/>
    </source>
</evidence>
<sequence length="320" mass="35402">LGTQRLPRIVGITKSLEMMLTSKPVKGEEACALGLVDVVVSPVELVNTARRWALDVTPRNVGWAPRFDTPWVANLYKTDKLEPLGEAREIFKFARAQARKQAPNLTHPIVCIDVVEEGIVSGPWAGLWKEADAFQELVHSETYKSLIHVFFSQRATSKIHGITDRGLVPRRVNKVAILGGGLMGSGIATALILSNYPVILKEVNEKFLEAGIGRVRANLQSRVKKGKMTQEKFEKTMSLLKGVLEYGSFKDVDLVIEAVIENVSLKQQIFADLENYCPPHCILASNTSTIDLNLIGEKTRSQDRIIGAHFFSPAHVIPLV</sequence>
<dbReference type="InParanoid" id="A0A1Q3AP62"/>
<dbReference type="Gene3D" id="3.40.50.720">
    <property type="entry name" value="NAD(P)-binding Rossmann-like Domain"/>
    <property type="match status" value="1"/>
</dbReference>
<protein>
    <submittedName>
        <fullName evidence="7">ECH domain-containing protein/3HCDH_N domain-containing protein</fullName>
    </submittedName>
</protein>
<dbReference type="InterPro" id="IPR036291">
    <property type="entry name" value="NAD(P)-bd_dom_sf"/>
</dbReference>
<feature type="non-terminal residue" evidence="7">
    <location>
        <position position="320"/>
    </location>
</feature>
<dbReference type="OrthoDB" id="2018133at2759"/>
<keyword evidence="4" id="KW-0456">Lyase</keyword>
<evidence type="ECO:0000256" key="1">
    <source>
        <dbReference type="ARBA" id="ARBA00005005"/>
    </source>
</evidence>
<dbReference type="Gene3D" id="3.90.226.10">
    <property type="entry name" value="2-enoyl-CoA Hydratase, Chain A, domain 1"/>
    <property type="match status" value="1"/>
</dbReference>
<reference evidence="8" key="1">
    <citation type="submission" date="2016-04" db="EMBL/GenBank/DDBJ databases">
        <title>Cephalotus genome sequencing.</title>
        <authorList>
            <person name="Fukushima K."/>
            <person name="Hasebe M."/>
            <person name="Fang X."/>
        </authorList>
    </citation>
    <scope>NUCLEOTIDE SEQUENCE [LARGE SCALE GENOMIC DNA]</scope>
    <source>
        <strain evidence="8">cv. St1</strain>
    </source>
</reference>
<dbReference type="PANTHER" id="PTHR23309">
    <property type="entry name" value="3-HYDROXYACYL-COA DEHYROGENASE"/>
    <property type="match status" value="1"/>
</dbReference>
<keyword evidence="2" id="KW-0560">Oxidoreductase</keyword>
<organism evidence="7 8">
    <name type="scientific">Cephalotus follicularis</name>
    <name type="common">Albany pitcher plant</name>
    <dbReference type="NCBI Taxonomy" id="3775"/>
    <lineage>
        <taxon>Eukaryota</taxon>
        <taxon>Viridiplantae</taxon>
        <taxon>Streptophyta</taxon>
        <taxon>Embryophyta</taxon>
        <taxon>Tracheophyta</taxon>
        <taxon>Spermatophyta</taxon>
        <taxon>Magnoliopsida</taxon>
        <taxon>eudicotyledons</taxon>
        <taxon>Gunneridae</taxon>
        <taxon>Pentapetalae</taxon>
        <taxon>rosids</taxon>
        <taxon>fabids</taxon>
        <taxon>Oxalidales</taxon>
        <taxon>Cephalotaceae</taxon>
        <taxon>Cephalotus</taxon>
    </lineage>
</organism>
<comment type="caution">
    <text evidence="7">The sequence shown here is derived from an EMBL/GenBank/DDBJ whole genome shotgun (WGS) entry which is preliminary data.</text>
</comment>
<dbReference type="GO" id="GO:0006635">
    <property type="term" value="P:fatty acid beta-oxidation"/>
    <property type="evidence" value="ECO:0007669"/>
    <property type="project" value="TreeGrafter"/>
</dbReference>
<dbReference type="GO" id="GO:0005777">
    <property type="term" value="C:peroxisome"/>
    <property type="evidence" value="ECO:0007669"/>
    <property type="project" value="TreeGrafter"/>
</dbReference>
<gene>
    <name evidence="7" type="ORF">CFOL_v3_01021</name>
</gene>
<dbReference type="GO" id="GO:0003857">
    <property type="term" value="F:(3S)-3-hydroxyacyl-CoA dehydrogenase (NAD+) activity"/>
    <property type="evidence" value="ECO:0007669"/>
    <property type="project" value="TreeGrafter"/>
</dbReference>
<evidence type="ECO:0000256" key="3">
    <source>
        <dbReference type="ARBA" id="ARBA00023235"/>
    </source>
</evidence>
<name>A0A1Q3AP62_CEPFO</name>
<proteinExistence type="predicted"/>
<feature type="domain" description="3-hydroxyacyl-CoA dehydrogenase NAD binding" evidence="6">
    <location>
        <begin position="174"/>
        <end position="320"/>
    </location>
</feature>
<dbReference type="InterPro" id="IPR006176">
    <property type="entry name" value="3-OHacyl-CoA_DH_NAD-bd"/>
</dbReference>
<keyword evidence="5" id="KW-0511">Multifunctional enzyme</keyword>
<dbReference type="Pfam" id="PF00378">
    <property type="entry name" value="ECH_1"/>
    <property type="match status" value="1"/>
</dbReference>
<evidence type="ECO:0000259" key="6">
    <source>
        <dbReference type="Pfam" id="PF02737"/>
    </source>
</evidence>